<dbReference type="RefSeq" id="WP_046145737.1">
    <property type="nucleotide sequence ID" value="NZ_KQ033912.1"/>
</dbReference>
<dbReference type="Pfam" id="PF06293">
    <property type="entry name" value="Kdo"/>
    <property type="match status" value="1"/>
</dbReference>
<dbReference type="InterPro" id="IPR011009">
    <property type="entry name" value="Kinase-like_dom_sf"/>
</dbReference>
<evidence type="ECO:0000313" key="1">
    <source>
        <dbReference type="EMBL" id="KKB56867.1"/>
    </source>
</evidence>
<name>A0A0F5JHB3_9BACT</name>
<evidence type="ECO:0008006" key="3">
    <source>
        <dbReference type="Google" id="ProtNLM"/>
    </source>
</evidence>
<dbReference type="Proteomes" id="UP000033047">
    <property type="component" value="Unassembled WGS sequence"/>
</dbReference>
<dbReference type="EMBL" id="AQHV01000010">
    <property type="protein sequence ID" value="KKB56867.1"/>
    <property type="molecule type" value="Genomic_DNA"/>
</dbReference>
<proteinExistence type="predicted"/>
<dbReference type="HOGENOM" id="CLU_079054_0_0_10"/>
<dbReference type="STRING" id="927665.HMPREF1535_01519"/>
<gene>
    <name evidence="1" type="ORF">HMPREF1535_01519</name>
</gene>
<sequence length="305" mass="35786">MKVVTNPAYPFLADFFCHLSDRFETEGITIYEGRNVLKRFNIEGCELVVKSFKVPFFVNRVVYTLFRKSKARRSYEYAFEILKRGSNTPEPLGYIEEYKHGLLNHSYSVSAYSGASDIREYMNGQLKDKTLLTALGVFIASLHQAGIFHIDLSPGNILYYKEQETFRFTLVDINRMQFKKITVQDAIRNFSRLAISREALSCVTCEYARIRGLDEDSFVRQTNQYSDRVYKKYASHLACKAWRKEGGNWFTQPYFQYVMANLFSHCPLFTKAVRDRFHKKRIRIYTSCILPFDFRKVFPESSQED</sequence>
<protein>
    <recommendedName>
        <fullName evidence="3">Protein kinase domain-containing protein</fullName>
    </recommendedName>
</protein>
<dbReference type="Gene3D" id="1.10.510.10">
    <property type="entry name" value="Transferase(Phosphotransferase) domain 1"/>
    <property type="match status" value="1"/>
</dbReference>
<evidence type="ECO:0000313" key="2">
    <source>
        <dbReference type="Proteomes" id="UP000033047"/>
    </source>
</evidence>
<comment type="caution">
    <text evidence="1">The sequence shown here is derived from an EMBL/GenBank/DDBJ whole genome shotgun (WGS) entry which is preliminary data.</text>
</comment>
<organism evidence="1 2">
    <name type="scientific">Parabacteroides goldsteinii DSM 19448 = WAL 12034</name>
    <dbReference type="NCBI Taxonomy" id="927665"/>
    <lineage>
        <taxon>Bacteria</taxon>
        <taxon>Pseudomonadati</taxon>
        <taxon>Bacteroidota</taxon>
        <taxon>Bacteroidia</taxon>
        <taxon>Bacteroidales</taxon>
        <taxon>Tannerellaceae</taxon>
        <taxon>Parabacteroides</taxon>
    </lineage>
</organism>
<reference evidence="1 2" key="1">
    <citation type="submission" date="2013-04" db="EMBL/GenBank/DDBJ databases">
        <title>The Genome Sequence of Parabacteroides goldsteinii DSM 19448.</title>
        <authorList>
            <consortium name="The Broad Institute Genomics Platform"/>
            <person name="Earl A."/>
            <person name="Ward D."/>
            <person name="Feldgarden M."/>
            <person name="Gevers D."/>
            <person name="Martens E."/>
            <person name="Sakamoto M."/>
            <person name="Benno Y."/>
            <person name="Song Y."/>
            <person name="Liu C."/>
            <person name="Lee J."/>
            <person name="Bolanos M."/>
            <person name="Vaisanen M.L."/>
            <person name="Finegold S.M."/>
            <person name="Walker B."/>
            <person name="Young S."/>
            <person name="Zeng Q."/>
            <person name="Gargeya S."/>
            <person name="Fitzgerald M."/>
            <person name="Haas B."/>
            <person name="Abouelleil A."/>
            <person name="Allen A.W."/>
            <person name="Alvarado L."/>
            <person name="Arachchi H.M."/>
            <person name="Berlin A.M."/>
            <person name="Chapman S.B."/>
            <person name="Gainer-Dewar J."/>
            <person name="Goldberg J."/>
            <person name="Griggs A."/>
            <person name="Gujja S."/>
            <person name="Hansen M."/>
            <person name="Howarth C."/>
            <person name="Imamovic A."/>
            <person name="Ireland A."/>
            <person name="Larimer J."/>
            <person name="McCowan C."/>
            <person name="Murphy C."/>
            <person name="Pearson M."/>
            <person name="Poon T.W."/>
            <person name="Priest M."/>
            <person name="Roberts A."/>
            <person name="Saif S."/>
            <person name="Shea T."/>
            <person name="Sisk P."/>
            <person name="Sykes S."/>
            <person name="Wortman J."/>
            <person name="Nusbaum C."/>
            <person name="Birren B."/>
        </authorList>
    </citation>
    <scope>NUCLEOTIDE SEQUENCE [LARGE SCALE GENOMIC DNA]</scope>
    <source>
        <strain evidence="1 2">DSM 19448</strain>
    </source>
</reference>
<accession>A0A0F5JHB3</accession>
<dbReference type="PATRIC" id="fig|927665.4.peg.1552"/>
<dbReference type="SUPFAM" id="SSF56112">
    <property type="entry name" value="Protein kinase-like (PK-like)"/>
    <property type="match status" value="1"/>
</dbReference>
<dbReference type="AlphaFoldDB" id="A0A0F5JHB3"/>